<proteinExistence type="predicted"/>
<evidence type="ECO:0000313" key="3">
    <source>
        <dbReference type="Proteomes" id="UP001234178"/>
    </source>
</evidence>
<feature type="region of interest" description="Disordered" evidence="1">
    <location>
        <begin position="145"/>
        <end position="216"/>
    </location>
</feature>
<organism evidence="2 3">
    <name type="scientific">Daphnia magna</name>
    <dbReference type="NCBI Taxonomy" id="35525"/>
    <lineage>
        <taxon>Eukaryota</taxon>
        <taxon>Metazoa</taxon>
        <taxon>Ecdysozoa</taxon>
        <taxon>Arthropoda</taxon>
        <taxon>Crustacea</taxon>
        <taxon>Branchiopoda</taxon>
        <taxon>Diplostraca</taxon>
        <taxon>Cladocera</taxon>
        <taxon>Anomopoda</taxon>
        <taxon>Daphniidae</taxon>
        <taxon>Daphnia</taxon>
    </lineage>
</organism>
<evidence type="ECO:0000256" key="1">
    <source>
        <dbReference type="SAM" id="MobiDB-lite"/>
    </source>
</evidence>
<dbReference type="EMBL" id="JAOYFB010000002">
    <property type="protein sequence ID" value="KAK4005808.1"/>
    <property type="molecule type" value="Genomic_DNA"/>
</dbReference>
<reference evidence="2 3" key="1">
    <citation type="journal article" date="2023" name="Nucleic Acids Res.">
        <title>The hologenome of Daphnia magna reveals possible DNA methylation and microbiome-mediated evolution of the host genome.</title>
        <authorList>
            <person name="Chaturvedi A."/>
            <person name="Li X."/>
            <person name="Dhandapani V."/>
            <person name="Marshall H."/>
            <person name="Kissane S."/>
            <person name="Cuenca-Cambronero M."/>
            <person name="Asole G."/>
            <person name="Calvet F."/>
            <person name="Ruiz-Romero M."/>
            <person name="Marangio P."/>
            <person name="Guigo R."/>
            <person name="Rago D."/>
            <person name="Mirbahai L."/>
            <person name="Eastwood N."/>
            <person name="Colbourne J.K."/>
            <person name="Zhou J."/>
            <person name="Mallon E."/>
            <person name="Orsini L."/>
        </authorList>
    </citation>
    <scope>NUCLEOTIDE SEQUENCE [LARGE SCALE GENOMIC DNA]</scope>
    <source>
        <strain evidence="2">LRV0_1</strain>
    </source>
</reference>
<accession>A0ABQ9YZ93</accession>
<feature type="region of interest" description="Disordered" evidence="1">
    <location>
        <begin position="250"/>
        <end position="273"/>
    </location>
</feature>
<dbReference type="Proteomes" id="UP001234178">
    <property type="component" value="Unassembled WGS sequence"/>
</dbReference>
<evidence type="ECO:0008006" key="4">
    <source>
        <dbReference type="Google" id="ProtNLM"/>
    </source>
</evidence>
<comment type="caution">
    <text evidence="2">The sequence shown here is derived from an EMBL/GenBank/DDBJ whole genome shotgun (WGS) entry which is preliminary data.</text>
</comment>
<evidence type="ECO:0000313" key="2">
    <source>
        <dbReference type="EMBL" id="KAK4005808.1"/>
    </source>
</evidence>
<feature type="compositionally biased region" description="Polar residues" evidence="1">
    <location>
        <begin position="162"/>
        <end position="174"/>
    </location>
</feature>
<protein>
    <recommendedName>
        <fullName evidence="4">HTH psq-type domain-containing protein</fullName>
    </recommendedName>
</protein>
<keyword evidence="3" id="KW-1185">Reference proteome</keyword>
<gene>
    <name evidence="2" type="ORF">OUZ56_010932</name>
</gene>
<sequence length="361" mass="40531">MIGIETPNFANFGQPTLIVIQKSVVKYWRRITIYHNGKKINSRKVAVSVRWLTLLRIWKNAVATYITGSGSYRSIASMFGIPKSTLREKKGNHSLIVGLSPDYPTTNLLLECTGGHVILAEFEKMISPVIIDSFTKTLKNEELGEESHQFPATPASRLDFSPISTIPKSSRNQDPPSPILTGEKARKQLSGIEQRKRQQGETRIQNGKAFLKKNLPQGNEDFNEDIYDGYLQYMEMNGHFLHESLPTPGPSGAHYHTGATGANTGKEKKARRRNDKFIIEGSRRSSRLQARLKVVDCSESVVPSAIVDNKIQRELPIVLCTLCKSTEVVNFDFRNTPYSTFLPSEVRIRAEHPLDIHVLNG</sequence>
<name>A0ABQ9YZ93_9CRUS</name>